<accession>A0A345UI36</accession>
<reference evidence="2 3" key="1">
    <citation type="submission" date="2018-03" db="EMBL/GenBank/DDBJ databases">
        <title>Phenotypic and genomic properties of Cyclonatronum proteinivorum gen. nov., sp. nov., a haloalkaliphilic bacteroidete from soda lakes possessing Na+-translocating rhodopsin.</title>
        <authorList>
            <person name="Toshchakov S.V."/>
            <person name="Korzhenkov A."/>
            <person name="Samarov N.I."/>
            <person name="Kublanov I.V."/>
            <person name="Muntyan M.S."/>
            <person name="Sorokin D.Y."/>
        </authorList>
    </citation>
    <scope>NUCLEOTIDE SEQUENCE [LARGE SCALE GENOMIC DNA]</scope>
    <source>
        <strain evidence="2 3">Omega</strain>
    </source>
</reference>
<dbReference type="InterPro" id="IPR057727">
    <property type="entry name" value="WCX_dom"/>
</dbReference>
<dbReference type="Proteomes" id="UP000254808">
    <property type="component" value="Chromosome"/>
</dbReference>
<organism evidence="2 3">
    <name type="scientific">Cyclonatronum proteinivorum</name>
    <dbReference type="NCBI Taxonomy" id="1457365"/>
    <lineage>
        <taxon>Bacteria</taxon>
        <taxon>Pseudomonadati</taxon>
        <taxon>Balneolota</taxon>
        <taxon>Balneolia</taxon>
        <taxon>Balneolales</taxon>
        <taxon>Cyclonatronaceae</taxon>
        <taxon>Cyclonatronum</taxon>
    </lineage>
</organism>
<dbReference type="KEGG" id="cprv:CYPRO_0861"/>
<feature type="domain" description="WCX" evidence="1">
    <location>
        <begin position="253"/>
        <end position="326"/>
    </location>
</feature>
<name>A0A345UI36_9BACT</name>
<evidence type="ECO:0000313" key="2">
    <source>
        <dbReference type="EMBL" id="AXJ00138.1"/>
    </source>
</evidence>
<gene>
    <name evidence="2" type="ORF">CYPRO_0861</name>
</gene>
<dbReference type="RefSeq" id="WP_114983435.1">
    <property type="nucleotide sequence ID" value="NZ_CP027806.1"/>
</dbReference>
<evidence type="ECO:0000259" key="1">
    <source>
        <dbReference type="Pfam" id="PF25583"/>
    </source>
</evidence>
<dbReference type="AlphaFoldDB" id="A0A345UI36"/>
<proteinExistence type="predicted"/>
<evidence type="ECO:0000313" key="3">
    <source>
        <dbReference type="Proteomes" id="UP000254808"/>
    </source>
</evidence>
<protein>
    <recommendedName>
        <fullName evidence="1">WCX domain-containing protein</fullName>
    </recommendedName>
</protein>
<dbReference type="EMBL" id="CP027806">
    <property type="protein sequence ID" value="AXJ00138.1"/>
    <property type="molecule type" value="Genomic_DNA"/>
</dbReference>
<keyword evidence="3" id="KW-1185">Reference proteome</keyword>
<dbReference type="SUPFAM" id="SSF46785">
    <property type="entry name" value="Winged helix' DNA-binding domain"/>
    <property type="match status" value="1"/>
</dbReference>
<sequence length="338" mass="38316">MDLHALRFYIIERILKDEPKNGFTHEQLHNEMETIFDEVSDKSVRTILNGLEESGILRTHKEGKVKHYFLDRSSMMSIDPEHACEIYNNEYIVIASVFSAMLNELYATDLNHAANAFQKQLGYVINIPDARIKIDSISQNIMFDVLGLRKLTRGHTSALVQLLQKTGHKTEIELSDGSTRSFVPYVLVLRNTVPVLCGYDAESHTYSELFPDEIVRVKKIGRLYEATLPDASERARLDIAHLAVGRPSASQTEDIVLELDDEAIARLQAKPMTIDFELVPKENKLFICHAITTDLADWIIGLGSGVKVIEPFEMRERVKQRLLELLTAYESSDIQVAS</sequence>
<dbReference type="Pfam" id="PF25583">
    <property type="entry name" value="WCX"/>
    <property type="match status" value="1"/>
</dbReference>
<dbReference type="OrthoDB" id="43316at2"/>
<dbReference type="InterPro" id="IPR036390">
    <property type="entry name" value="WH_DNA-bd_sf"/>
</dbReference>